<gene>
    <name evidence="11" type="ORF">SAMN04488700_0858</name>
</gene>
<protein>
    <recommendedName>
        <fullName evidence="3">histidine kinase</fullName>
        <ecNumber evidence="3">2.7.13.3</ecNumber>
    </recommendedName>
</protein>
<dbReference type="InterPro" id="IPR003660">
    <property type="entry name" value="HAMP_dom"/>
</dbReference>
<dbReference type="PRINTS" id="PR00344">
    <property type="entry name" value="BCTRLSENSOR"/>
</dbReference>
<evidence type="ECO:0000256" key="6">
    <source>
        <dbReference type="ARBA" id="ARBA00022777"/>
    </source>
</evidence>
<keyword evidence="4" id="KW-0597">Phosphoprotein</keyword>
<dbReference type="Pfam" id="PF02518">
    <property type="entry name" value="HATPase_c"/>
    <property type="match status" value="1"/>
</dbReference>
<dbReference type="OrthoDB" id="9813151at2"/>
<dbReference type="CDD" id="cd00082">
    <property type="entry name" value="HisKA"/>
    <property type="match status" value="1"/>
</dbReference>
<evidence type="ECO:0000256" key="8">
    <source>
        <dbReference type="SAM" id="Phobius"/>
    </source>
</evidence>
<dbReference type="Proteomes" id="UP000193435">
    <property type="component" value="Unassembled WGS sequence"/>
</dbReference>
<comment type="catalytic activity">
    <reaction evidence="1">
        <text>ATP + protein L-histidine = ADP + protein N-phospho-L-histidine.</text>
        <dbReference type="EC" id="2.7.13.3"/>
    </reaction>
</comment>
<dbReference type="FunFam" id="3.30.565.10:FF:000006">
    <property type="entry name" value="Sensor histidine kinase WalK"/>
    <property type="match status" value="1"/>
</dbReference>
<dbReference type="GO" id="GO:0016020">
    <property type="term" value="C:membrane"/>
    <property type="evidence" value="ECO:0007669"/>
    <property type="project" value="UniProtKB-SubCell"/>
</dbReference>
<accession>A0A1X7MVJ9</accession>
<dbReference type="EMBL" id="FXBJ01000002">
    <property type="protein sequence ID" value="SMH28147.1"/>
    <property type="molecule type" value="Genomic_DNA"/>
</dbReference>
<proteinExistence type="predicted"/>
<keyword evidence="6 11" id="KW-0418">Kinase</keyword>
<evidence type="ECO:0000313" key="12">
    <source>
        <dbReference type="Proteomes" id="UP000193435"/>
    </source>
</evidence>
<dbReference type="PROSITE" id="PS50109">
    <property type="entry name" value="HIS_KIN"/>
    <property type="match status" value="1"/>
</dbReference>
<dbReference type="AlphaFoldDB" id="A0A1X7MVJ9"/>
<dbReference type="SUPFAM" id="SSF47384">
    <property type="entry name" value="Homodimeric domain of signal transducing histidine kinase"/>
    <property type="match status" value="1"/>
</dbReference>
<keyword evidence="7" id="KW-0902">Two-component regulatory system</keyword>
<keyword evidence="8" id="KW-0812">Transmembrane</keyword>
<feature type="transmembrane region" description="Helical" evidence="8">
    <location>
        <begin position="6"/>
        <end position="29"/>
    </location>
</feature>
<dbReference type="Pfam" id="PF00512">
    <property type="entry name" value="HisKA"/>
    <property type="match status" value="1"/>
</dbReference>
<reference evidence="11 12" key="1">
    <citation type="submission" date="2017-04" db="EMBL/GenBank/DDBJ databases">
        <authorList>
            <person name="Afonso C.L."/>
            <person name="Miller P.J."/>
            <person name="Scott M.A."/>
            <person name="Spackman E."/>
            <person name="Goraichik I."/>
            <person name="Dimitrov K.M."/>
            <person name="Suarez D.L."/>
            <person name="Swayne D.E."/>
        </authorList>
    </citation>
    <scope>NUCLEOTIDE SEQUENCE [LARGE SCALE GENOMIC DNA]</scope>
    <source>
        <strain evidence="11 12">LMG26642</strain>
    </source>
</reference>
<organism evidence="11 12">
    <name type="scientific">Carnobacterium iners</name>
    <dbReference type="NCBI Taxonomy" id="1073423"/>
    <lineage>
        <taxon>Bacteria</taxon>
        <taxon>Bacillati</taxon>
        <taxon>Bacillota</taxon>
        <taxon>Bacilli</taxon>
        <taxon>Lactobacillales</taxon>
        <taxon>Carnobacteriaceae</taxon>
        <taxon>Carnobacterium</taxon>
    </lineage>
</organism>
<dbReference type="PROSITE" id="PS50885">
    <property type="entry name" value="HAMP"/>
    <property type="match status" value="1"/>
</dbReference>
<name>A0A1X7MVJ9_9LACT</name>
<feature type="domain" description="Histidine kinase" evidence="9">
    <location>
        <begin position="251"/>
        <end position="464"/>
    </location>
</feature>
<evidence type="ECO:0000256" key="5">
    <source>
        <dbReference type="ARBA" id="ARBA00022679"/>
    </source>
</evidence>
<evidence type="ECO:0000256" key="4">
    <source>
        <dbReference type="ARBA" id="ARBA00022553"/>
    </source>
</evidence>
<evidence type="ECO:0000256" key="7">
    <source>
        <dbReference type="ARBA" id="ARBA00023012"/>
    </source>
</evidence>
<dbReference type="GO" id="GO:0000155">
    <property type="term" value="F:phosphorelay sensor kinase activity"/>
    <property type="evidence" value="ECO:0007669"/>
    <property type="project" value="InterPro"/>
</dbReference>
<evidence type="ECO:0000259" key="9">
    <source>
        <dbReference type="PROSITE" id="PS50109"/>
    </source>
</evidence>
<dbReference type="InterPro" id="IPR004358">
    <property type="entry name" value="Sig_transdc_His_kin-like_C"/>
</dbReference>
<evidence type="ECO:0000259" key="10">
    <source>
        <dbReference type="PROSITE" id="PS50885"/>
    </source>
</evidence>
<dbReference type="Gene3D" id="6.10.340.10">
    <property type="match status" value="1"/>
</dbReference>
<dbReference type="RefSeq" id="WP_085559089.1">
    <property type="nucleotide sequence ID" value="NZ_FOAH01000006.1"/>
</dbReference>
<keyword evidence="5" id="KW-0808">Transferase</keyword>
<dbReference type="STRING" id="1073423.SAMN04488700_0858"/>
<dbReference type="SMART" id="SM00387">
    <property type="entry name" value="HATPase_c"/>
    <property type="match status" value="1"/>
</dbReference>
<dbReference type="InterPro" id="IPR005467">
    <property type="entry name" value="His_kinase_dom"/>
</dbReference>
<dbReference type="PANTHER" id="PTHR43711:SF1">
    <property type="entry name" value="HISTIDINE KINASE 1"/>
    <property type="match status" value="1"/>
</dbReference>
<dbReference type="SUPFAM" id="SSF55874">
    <property type="entry name" value="ATPase domain of HSP90 chaperone/DNA topoisomerase II/histidine kinase"/>
    <property type="match status" value="1"/>
</dbReference>
<evidence type="ECO:0000313" key="11">
    <source>
        <dbReference type="EMBL" id="SMH28147.1"/>
    </source>
</evidence>
<keyword evidence="8" id="KW-1133">Transmembrane helix</keyword>
<dbReference type="InterPro" id="IPR003594">
    <property type="entry name" value="HATPase_dom"/>
</dbReference>
<dbReference type="InterPro" id="IPR036890">
    <property type="entry name" value="HATPase_C_sf"/>
</dbReference>
<keyword evidence="8" id="KW-0472">Membrane</keyword>
<dbReference type="Gene3D" id="1.10.287.130">
    <property type="match status" value="1"/>
</dbReference>
<dbReference type="PANTHER" id="PTHR43711">
    <property type="entry name" value="TWO-COMPONENT HISTIDINE KINASE"/>
    <property type="match status" value="1"/>
</dbReference>
<dbReference type="InterPro" id="IPR036097">
    <property type="entry name" value="HisK_dim/P_sf"/>
</dbReference>
<dbReference type="InterPro" id="IPR003661">
    <property type="entry name" value="HisK_dim/P_dom"/>
</dbReference>
<evidence type="ECO:0000256" key="2">
    <source>
        <dbReference type="ARBA" id="ARBA00004370"/>
    </source>
</evidence>
<comment type="subcellular location">
    <subcellularLocation>
        <location evidence="2">Membrane</location>
    </subcellularLocation>
</comment>
<sequence length="464" mass="52481">MKRTIKWQFIFSFISISFIIIGAFSIMTITLMDNHFAKYVAARQDSELAVYTNDLETIYKKNKGWPNTTGFEQIGFESLHNSIILNVYDNENKLLWKPSTSDEIKNKQKIQDTIPRMNNMMGEMNHDFVNKTFPLFSKEEKIGEVLFSYVGPTTYSEHDAFFIADMKKNLIIVAAVALVLSIFFAGLFAKQISGPIVKVKNFTKGISKGDYTSVSPEKTEIKEIDDLILSVNDLSTQLENQQDIRNQLSSDIAHEIRTPLTTLKGNLEAMIDGIWEVTDDRLQVCYDEVNRITRLIGSIDTINEIESHQDVLHKTSFDLYVLSKNISTNFEALFAKKSIHYILDGNPLFLTADKDKMSQLITNLLSNAIKFTQNDGRITLKIRNEKNQVILTVTDTGEGIHPQEVGRIFERFYMSDPSRQTNLSGQGIGLSIVKSIVNAHKGSITAQSKYGEGSVFTIVLPVKK</sequence>
<feature type="transmembrane region" description="Helical" evidence="8">
    <location>
        <begin position="170"/>
        <end position="189"/>
    </location>
</feature>
<feature type="domain" description="HAMP" evidence="10">
    <location>
        <begin position="190"/>
        <end position="243"/>
    </location>
</feature>
<keyword evidence="12" id="KW-1185">Reference proteome</keyword>
<dbReference type="SMART" id="SM00388">
    <property type="entry name" value="HisKA"/>
    <property type="match status" value="1"/>
</dbReference>
<evidence type="ECO:0000256" key="1">
    <source>
        <dbReference type="ARBA" id="ARBA00000085"/>
    </source>
</evidence>
<evidence type="ECO:0000256" key="3">
    <source>
        <dbReference type="ARBA" id="ARBA00012438"/>
    </source>
</evidence>
<dbReference type="EC" id="2.7.13.3" evidence="3"/>
<dbReference type="InterPro" id="IPR050736">
    <property type="entry name" value="Sensor_HK_Regulatory"/>
</dbReference>
<dbReference type="CDD" id="cd00075">
    <property type="entry name" value="HATPase"/>
    <property type="match status" value="1"/>
</dbReference>
<dbReference type="Gene3D" id="3.30.565.10">
    <property type="entry name" value="Histidine kinase-like ATPase, C-terminal domain"/>
    <property type="match status" value="1"/>
</dbReference>